<reference evidence="2 3" key="1">
    <citation type="submission" date="2016-10" db="EMBL/GenBank/DDBJ databases">
        <authorList>
            <person name="de Groot N.N."/>
        </authorList>
    </citation>
    <scope>NUCLEOTIDE SEQUENCE [LARGE SCALE GENOMIC DNA]</scope>
    <source>
        <strain evidence="2 3">DSM 22187</strain>
    </source>
</reference>
<evidence type="ECO:0000256" key="1">
    <source>
        <dbReference type="SAM" id="MobiDB-lite"/>
    </source>
</evidence>
<organism evidence="2 3">
    <name type="scientific">Halohasta litchfieldiae</name>
    <dbReference type="NCBI Taxonomy" id="1073996"/>
    <lineage>
        <taxon>Archaea</taxon>
        <taxon>Methanobacteriati</taxon>
        <taxon>Methanobacteriota</taxon>
        <taxon>Stenosarchaea group</taxon>
        <taxon>Halobacteria</taxon>
        <taxon>Halobacteriales</taxon>
        <taxon>Haloferacaceae</taxon>
        <taxon>Halohasta</taxon>
    </lineage>
</organism>
<dbReference type="AlphaFoldDB" id="A0A1H6UHZ0"/>
<feature type="compositionally biased region" description="Low complexity" evidence="1">
    <location>
        <begin position="204"/>
        <end position="214"/>
    </location>
</feature>
<evidence type="ECO:0000313" key="3">
    <source>
        <dbReference type="Proteomes" id="UP000198888"/>
    </source>
</evidence>
<protein>
    <submittedName>
        <fullName evidence="2">Uncharacterized protein</fullName>
    </submittedName>
</protein>
<dbReference type="Proteomes" id="UP000198888">
    <property type="component" value="Unassembled WGS sequence"/>
</dbReference>
<sequence>MLSGTAVAGLVGLSGCLSGVLGSVTSLESTPAGVSQSALESTGYEAVGIEELVTERTVEAAGQSETFAVTSYLSQYEKQVGIEGLAETATATFAVLSTPKIELAGETLNPIGEMSSREVVDLIGENYDSIDGIEHDSDQEITILEQSVIQSRFVAEATFAGLPLDLDMYVTKAVERGDDFLVAVGVYPRQFRTIEAAATRELTESITPEAAAESTESESTDGDSGDNETADSDNESTENSSDGLDLTGRLQ</sequence>
<dbReference type="InterPro" id="IPR045396">
    <property type="entry name" value="DUF6517"/>
</dbReference>
<dbReference type="KEGG" id="hae:halTADL_2326"/>
<dbReference type="Pfam" id="PF20127">
    <property type="entry name" value="DUF6517"/>
    <property type="match status" value="1"/>
</dbReference>
<dbReference type="EMBL" id="FNYR01000010">
    <property type="protein sequence ID" value="SEI87780.1"/>
    <property type="molecule type" value="Genomic_DNA"/>
</dbReference>
<proteinExistence type="predicted"/>
<name>A0A1H6UHZ0_9EURY</name>
<feature type="compositionally biased region" description="Acidic residues" evidence="1">
    <location>
        <begin position="215"/>
        <end position="236"/>
    </location>
</feature>
<feature type="region of interest" description="Disordered" evidence="1">
    <location>
        <begin position="202"/>
        <end position="251"/>
    </location>
</feature>
<evidence type="ECO:0000313" key="2">
    <source>
        <dbReference type="EMBL" id="SEI87780.1"/>
    </source>
</evidence>
<gene>
    <name evidence="2" type="ORF">SAMN05444271_11055</name>
</gene>
<accession>A0A2H4Q3Y3</accession>
<accession>A0A1H6UHZ0</accession>
<keyword evidence="3" id="KW-1185">Reference proteome</keyword>